<dbReference type="RefSeq" id="WP_258781122.1">
    <property type="nucleotide sequence ID" value="NZ_JANUGP010000021.1"/>
</dbReference>
<evidence type="ECO:0000256" key="1">
    <source>
        <dbReference type="ARBA" id="ARBA00022729"/>
    </source>
</evidence>
<keyword evidence="1" id="KW-0732">Signal</keyword>
<gene>
    <name evidence="3" type="ORF">NX794_24885</name>
</gene>
<feature type="compositionally biased region" description="Basic and acidic residues" evidence="2">
    <location>
        <begin position="75"/>
        <end position="88"/>
    </location>
</feature>
<reference evidence="3 4" key="1">
    <citation type="submission" date="2022-08" db="EMBL/GenBank/DDBJ databases">
        <authorList>
            <person name="Somphong A."/>
            <person name="Phongsopitanun W."/>
        </authorList>
    </citation>
    <scope>NUCLEOTIDE SEQUENCE [LARGE SCALE GENOMIC DNA]</scope>
    <source>
        <strain evidence="3 4">LP11</strain>
    </source>
</reference>
<dbReference type="Gene3D" id="2.40.10.10">
    <property type="entry name" value="Trypsin-like serine proteases"/>
    <property type="match status" value="2"/>
</dbReference>
<dbReference type="SUPFAM" id="SSF50494">
    <property type="entry name" value="Trypsin-like serine proteases"/>
    <property type="match status" value="1"/>
</dbReference>
<sequence>MKSVRKKAVLVIAVGCAVALLVVAGLTDLPRRIVAGSSGRADRAAADWRDWDPATWARDNSAFLNPVVKGLWNPERMRKSGSSDRPVRQDVGVDEPGLSDPEPAPVAAEPVPAPYRENAPVVGKLFFDTPDGPSVCSGTVVSDPAQPGASDLVWTAGHCVHAGAGGGWYRNIVFVPAYNDPAATRTAGMGREQLAPFGVWWADGARTSPQWISQGRATGGDGSPFDFAVLHVKRTDAAGAASLEESVGAAADLGFAAPRTQDVAAMELWGYPAVQPFDGERMFRCRSRPGRLSVKADQPSLYRAGCTMTGGSSGGGWFIEGTDGKPTLVSNTSIGPDNQSWLAGPRLGREARAMYETLSGQFAGRG</sequence>
<dbReference type="EMBL" id="JANUGP010000021">
    <property type="protein sequence ID" value="MCS0604422.1"/>
    <property type="molecule type" value="Genomic_DNA"/>
</dbReference>
<evidence type="ECO:0000313" key="4">
    <source>
        <dbReference type="Proteomes" id="UP001205612"/>
    </source>
</evidence>
<dbReference type="InterPro" id="IPR050966">
    <property type="entry name" value="Glutamyl_endopeptidase"/>
</dbReference>
<organism evidence="3 4">
    <name type="scientific">Streptomyces pyxinicus</name>
    <dbReference type="NCBI Taxonomy" id="2970331"/>
    <lineage>
        <taxon>Bacteria</taxon>
        <taxon>Bacillati</taxon>
        <taxon>Actinomycetota</taxon>
        <taxon>Actinomycetes</taxon>
        <taxon>Kitasatosporales</taxon>
        <taxon>Streptomycetaceae</taxon>
        <taxon>Streptomyces</taxon>
    </lineage>
</organism>
<evidence type="ECO:0000256" key="2">
    <source>
        <dbReference type="SAM" id="MobiDB-lite"/>
    </source>
</evidence>
<evidence type="ECO:0000313" key="3">
    <source>
        <dbReference type="EMBL" id="MCS0604422.1"/>
    </source>
</evidence>
<dbReference type="InterPro" id="IPR043504">
    <property type="entry name" value="Peptidase_S1_PA_chymotrypsin"/>
</dbReference>
<feature type="region of interest" description="Disordered" evidence="2">
    <location>
        <begin position="74"/>
        <end position="112"/>
    </location>
</feature>
<dbReference type="InterPro" id="IPR009003">
    <property type="entry name" value="Peptidase_S1_PA"/>
</dbReference>
<dbReference type="PANTHER" id="PTHR15462:SF19">
    <property type="entry name" value="PEPTIDASE S1 DOMAIN-CONTAINING PROTEIN"/>
    <property type="match status" value="1"/>
</dbReference>
<proteinExistence type="predicted"/>
<dbReference type="Proteomes" id="UP001205612">
    <property type="component" value="Unassembled WGS sequence"/>
</dbReference>
<comment type="caution">
    <text evidence="3">The sequence shown here is derived from an EMBL/GenBank/DDBJ whole genome shotgun (WGS) entry which is preliminary data.</text>
</comment>
<evidence type="ECO:0008006" key="5">
    <source>
        <dbReference type="Google" id="ProtNLM"/>
    </source>
</evidence>
<accession>A0ABT2B7C8</accession>
<keyword evidence="4" id="KW-1185">Reference proteome</keyword>
<protein>
    <recommendedName>
        <fullName evidence="5">Secreted protein</fullName>
    </recommendedName>
</protein>
<name>A0ABT2B7C8_9ACTN</name>
<dbReference type="PANTHER" id="PTHR15462">
    <property type="entry name" value="SERINE PROTEASE"/>
    <property type="match status" value="1"/>
</dbReference>